<dbReference type="PATRIC" id="fig|1280948.3.peg.2267"/>
<sequence>MAHAQLSDEILADIAYEKAHEHGAHEDSSDHDGSSQHHKPSDHKGDHGAELHFTALDVMQPALDPPSLPAALKAFYSDKQHPAPLLPPDPDPDRA</sequence>
<evidence type="ECO:0000313" key="3">
    <source>
        <dbReference type="Proteomes" id="UP000024547"/>
    </source>
</evidence>
<name>A0A059E0X6_9PROT</name>
<dbReference type="Proteomes" id="UP000024547">
    <property type="component" value="Unassembled WGS sequence"/>
</dbReference>
<organism evidence="2 3">
    <name type="scientific">Hyphomonas atlantica</name>
    <dbReference type="NCBI Taxonomy" id="1280948"/>
    <lineage>
        <taxon>Bacteria</taxon>
        <taxon>Pseudomonadati</taxon>
        <taxon>Pseudomonadota</taxon>
        <taxon>Alphaproteobacteria</taxon>
        <taxon>Hyphomonadales</taxon>
        <taxon>Hyphomonadaceae</taxon>
        <taxon>Hyphomonas</taxon>
    </lineage>
</organism>
<dbReference type="AlphaFoldDB" id="A0A059E0X6"/>
<protein>
    <submittedName>
        <fullName evidence="2">Uncharacterized protein</fullName>
    </submittedName>
</protein>
<feature type="compositionally biased region" description="Basic and acidic residues" evidence="1">
    <location>
        <begin position="15"/>
        <end position="35"/>
    </location>
</feature>
<proteinExistence type="predicted"/>
<keyword evidence="3" id="KW-1185">Reference proteome</keyword>
<gene>
    <name evidence="2" type="ORF">HY36_06090</name>
</gene>
<dbReference type="EMBL" id="AWFH01000023">
    <property type="protein sequence ID" value="KCZ60548.1"/>
    <property type="molecule type" value="Genomic_DNA"/>
</dbReference>
<evidence type="ECO:0000256" key="1">
    <source>
        <dbReference type="SAM" id="MobiDB-lite"/>
    </source>
</evidence>
<accession>A0A059E0X6</accession>
<dbReference type="STRING" id="1280948.HY36_06090"/>
<feature type="region of interest" description="Disordered" evidence="1">
    <location>
        <begin position="1"/>
        <end position="95"/>
    </location>
</feature>
<comment type="caution">
    <text evidence="2">The sequence shown here is derived from an EMBL/GenBank/DDBJ whole genome shotgun (WGS) entry which is preliminary data.</text>
</comment>
<evidence type="ECO:0000313" key="2">
    <source>
        <dbReference type="EMBL" id="KCZ60548.1"/>
    </source>
</evidence>
<reference evidence="2 3" key="1">
    <citation type="journal article" date="2014" name="Antonie Van Leeuwenhoek">
        <title>Hyphomonas beringensis sp. nov. and Hyphomonas chukchiensis sp. nov., isolated from surface seawater of the Bering Sea and Chukchi Sea.</title>
        <authorList>
            <person name="Li C."/>
            <person name="Lai Q."/>
            <person name="Li G."/>
            <person name="Dong C."/>
            <person name="Wang J."/>
            <person name="Liao Y."/>
            <person name="Shao Z."/>
        </authorList>
    </citation>
    <scope>NUCLEOTIDE SEQUENCE [LARGE SCALE GENOMIC DNA]</scope>
    <source>
        <strain evidence="2 3">22II1-22F38</strain>
    </source>
</reference>